<dbReference type="GO" id="GO:0006310">
    <property type="term" value="P:DNA recombination"/>
    <property type="evidence" value="ECO:0007669"/>
    <property type="project" value="UniProtKB-KW"/>
</dbReference>
<dbReference type="Gene3D" id="1.10.443.10">
    <property type="entry name" value="Intergrase catalytic core"/>
    <property type="match status" value="1"/>
</dbReference>
<dbReference type="RefSeq" id="WP_322867147.1">
    <property type="nucleotide sequence ID" value="NZ_FOMN01000005.1"/>
</dbReference>
<keyword evidence="2" id="KW-0238">DNA-binding</keyword>
<dbReference type="PROSITE" id="PS51898">
    <property type="entry name" value="TYR_RECOMBINASE"/>
    <property type="match status" value="1"/>
</dbReference>
<sequence length="419" mass="48833">MLQMLSLFYLFLEERQVIKLFKKLKVGKHANEYLVRIQPTDKVTGKRINWPVKYADNRKNAIKLERQMWAEYESGLNPNDGKVVFADDFKRYVKLRSKSISKVTLKSWQETARSVNSYFGKARIDQISTAMVNKYAHDYVAKHKATVSRSSNIAKRLIHLRNYFKSLEGKVIKENPVPENALKVFFKQSDFTVSQEWRIFTTDELVKIRKLIVHDLKHNPVEMNGSKLAILIESYTGMRVGELQALKFSNIVRDEDVLTFRINDSWSDLTKSFNGSLKARPKGYTRTLLPIPQDVIDLVRIYQARQKQFLVDHDLCNPLDLVFMNIHDYKKASNQEPITQKSINEMLRKICQQLDINSNGQRMSLYSFRHTVCTQLANTPKMSYPWAADKMGHSLQMFMKTYVGLSEDINKKMNELWVG</sequence>
<reference evidence="6" key="1">
    <citation type="submission" date="2016-10" db="EMBL/GenBank/DDBJ databases">
        <authorList>
            <person name="Varghese N."/>
            <person name="Submissions S."/>
        </authorList>
    </citation>
    <scope>NUCLEOTIDE SEQUENCE [LARGE SCALE GENOMIC DNA]</scope>
    <source>
        <strain evidence="6">R-53102</strain>
    </source>
</reference>
<evidence type="ECO:0000256" key="1">
    <source>
        <dbReference type="ARBA" id="ARBA00008857"/>
    </source>
</evidence>
<dbReference type="GO" id="GO:0015074">
    <property type="term" value="P:DNA integration"/>
    <property type="evidence" value="ECO:0007669"/>
    <property type="project" value="InterPro"/>
</dbReference>
<dbReference type="SUPFAM" id="SSF56349">
    <property type="entry name" value="DNA breaking-rejoining enzymes"/>
    <property type="match status" value="1"/>
</dbReference>
<proteinExistence type="inferred from homology"/>
<evidence type="ECO:0000313" key="6">
    <source>
        <dbReference type="Proteomes" id="UP000199599"/>
    </source>
</evidence>
<protein>
    <submittedName>
        <fullName evidence="5">Site-specific recombinase XerD</fullName>
    </submittedName>
</protein>
<evidence type="ECO:0000256" key="2">
    <source>
        <dbReference type="ARBA" id="ARBA00023125"/>
    </source>
</evidence>
<dbReference type="Proteomes" id="UP000199599">
    <property type="component" value="Unassembled WGS sequence"/>
</dbReference>
<dbReference type="InterPro" id="IPR050090">
    <property type="entry name" value="Tyrosine_recombinase_XerCD"/>
</dbReference>
<accession>A0A1I1SPZ9</accession>
<dbReference type="STRING" id="1505723.SAMN04487792_1048"/>
<dbReference type="PANTHER" id="PTHR30349">
    <property type="entry name" value="PHAGE INTEGRASE-RELATED"/>
    <property type="match status" value="1"/>
</dbReference>
<dbReference type="Pfam" id="PF00589">
    <property type="entry name" value="Phage_integrase"/>
    <property type="match status" value="1"/>
</dbReference>
<gene>
    <name evidence="5" type="ORF">SAMN04487792_1048</name>
</gene>
<dbReference type="InterPro" id="IPR010998">
    <property type="entry name" value="Integrase_recombinase_N"/>
</dbReference>
<keyword evidence="3" id="KW-0233">DNA recombination</keyword>
<name>A0A1I1SPZ9_9LACO</name>
<dbReference type="Gene3D" id="1.10.150.130">
    <property type="match status" value="1"/>
</dbReference>
<comment type="similarity">
    <text evidence="1">Belongs to the 'phage' integrase family.</text>
</comment>
<dbReference type="PANTHER" id="PTHR30349:SF41">
    <property type="entry name" value="INTEGRASE_RECOMBINASE PROTEIN MJ0367-RELATED"/>
    <property type="match status" value="1"/>
</dbReference>
<feature type="domain" description="Tyr recombinase" evidence="4">
    <location>
        <begin position="195"/>
        <end position="415"/>
    </location>
</feature>
<evidence type="ECO:0000313" key="5">
    <source>
        <dbReference type="EMBL" id="SFD48402.1"/>
    </source>
</evidence>
<dbReference type="InterPro" id="IPR002104">
    <property type="entry name" value="Integrase_catalytic"/>
</dbReference>
<evidence type="ECO:0000256" key="3">
    <source>
        <dbReference type="ARBA" id="ARBA00023172"/>
    </source>
</evidence>
<dbReference type="AlphaFoldDB" id="A0A1I1SPZ9"/>
<dbReference type="EMBL" id="FOMN01000005">
    <property type="protein sequence ID" value="SFD48402.1"/>
    <property type="molecule type" value="Genomic_DNA"/>
</dbReference>
<dbReference type="GO" id="GO:0003677">
    <property type="term" value="F:DNA binding"/>
    <property type="evidence" value="ECO:0007669"/>
    <property type="project" value="UniProtKB-KW"/>
</dbReference>
<organism evidence="5 6">
    <name type="scientific">Lactobacillus bombicola</name>
    <dbReference type="NCBI Taxonomy" id="1505723"/>
    <lineage>
        <taxon>Bacteria</taxon>
        <taxon>Bacillati</taxon>
        <taxon>Bacillota</taxon>
        <taxon>Bacilli</taxon>
        <taxon>Lactobacillales</taxon>
        <taxon>Lactobacillaceae</taxon>
        <taxon>Lactobacillus</taxon>
    </lineage>
</organism>
<evidence type="ECO:0000259" key="4">
    <source>
        <dbReference type="PROSITE" id="PS51898"/>
    </source>
</evidence>
<dbReference type="InterPro" id="IPR011010">
    <property type="entry name" value="DNA_brk_join_enz"/>
</dbReference>
<dbReference type="InterPro" id="IPR013762">
    <property type="entry name" value="Integrase-like_cat_sf"/>
</dbReference>